<evidence type="ECO:0000313" key="3">
    <source>
        <dbReference type="Proteomes" id="UP001165121"/>
    </source>
</evidence>
<gene>
    <name evidence="2" type="ORF">Pfra01_002122600</name>
</gene>
<dbReference type="InterPro" id="IPR041577">
    <property type="entry name" value="RT_RNaseH_2"/>
</dbReference>
<name>A0A9W7D1C5_9STRA</name>
<dbReference type="Gene3D" id="3.10.10.10">
    <property type="entry name" value="HIV Type 1 Reverse Transcriptase, subunit A, domain 1"/>
    <property type="match status" value="1"/>
</dbReference>
<dbReference type="PANTHER" id="PTHR33064">
    <property type="entry name" value="POL PROTEIN"/>
    <property type="match status" value="1"/>
</dbReference>
<dbReference type="Pfam" id="PF17919">
    <property type="entry name" value="RT_RNaseH_2"/>
    <property type="match status" value="1"/>
</dbReference>
<protein>
    <submittedName>
        <fullName evidence="2">Unnamed protein product</fullName>
    </submittedName>
</protein>
<sequence length="251" mass="27991">MGSPATSPIGIIIKKNGVDIRLCIVYRLVNSLARLMVYPMPLINDLLEDLDKELWYCSLDMASGVRVIYQRLVDNALYGHLKISANSDSALPIDVFKDGEPETDQGPSVLARRSRFIEDFAIYAAVLYELREADFHEIRVKEEIKPVSDPQVIGDGRSTVLDDGGGERTMIAFTMLKAMIASTPILRHFDPDCAPVVVVYASKWAISASLMQEHDGVCWPVMFTSRTLKSNDINYGIVDKEVLALLRILDV</sequence>
<dbReference type="Gene3D" id="3.30.70.270">
    <property type="match status" value="2"/>
</dbReference>
<evidence type="ECO:0000259" key="1">
    <source>
        <dbReference type="Pfam" id="PF17919"/>
    </source>
</evidence>
<organism evidence="2 3">
    <name type="scientific">Phytophthora fragariaefolia</name>
    <dbReference type="NCBI Taxonomy" id="1490495"/>
    <lineage>
        <taxon>Eukaryota</taxon>
        <taxon>Sar</taxon>
        <taxon>Stramenopiles</taxon>
        <taxon>Oomycota</taxon>
        <taxon>Peronosporomycetes</taxon>
        <taxon>Peronosporales</taxon>
        <taxon>Peronosporaceae</taxon>
        <taxon>Phytophthora</taxon>
    </lineage>
</organism>
<comment type="caution">
    <text evidence="2">The sequence shown here is derived from an EMBL/GenBank/DDBJ whole genome shotgun (WGS) entry which is preliminary data.</text>
</comment>
<dbReference type="Proteomes" id="UP001165121">
    <property type="component" value="Unassembled WGS sequence"/>
</dbReference>
<dbReference type="EMBL" id="BSXT01003004">
    <property type="protein sequence ID" value="GMF52028.1"/>
    <property type="molecule type" value="Genomic_DNA"/>
</dbReference>
<dbReference type="InterPro" id="IPR043502">
    <property type="entry name" value="DNA/RNA_pol_sf"/>
</dbReference>
<evidence type="ECO:0000313" key="2">
    <source>
        <dbReference type="EMBL" id="GMF52028.1"/>
    </source>
</evidence>
<dbReference type="PANTHER" id="PTHR33064:SF37">
    <property type="entry name" value="RIBONUCLEASE H"/>
    <property type="match status" value="1"/>
</dbReference>
<proteinExistence type="predicted"/>
<keyword evidence="3" id="KW-1185">Reference proteome</keyword>
<dbReference type="OrthoDB" id="3271192at2759"/>
<dbReference type="SUPFAM" id="SSF56672">
    <property type="entry name" value="DNA/RNA polymerases"/>
    <property type="match status" value="1"/>
</dbReference>
<dbReference type="InterPro" id="IPR043128">
    <property type="entry name" value="Rev_trsase/Diguanyl_cyclase"/>
</dbReference>
<dbReference type="AlphaFoldDB" id="A0A9W7D1C5"/>
<reference evidence="2" key="1">
    <citation type="submission" date="2023-04" db="EMBL/GenBank/DDBJ databases">
        <title>Phytophthora fragariaefolia NBRC 109709.</title>
        <authorList>
            <person name="Ichikawa N."/>
            <person name="Sato H."/>
            <person name="Tonouchi N."/>
        </authorList>
    </citation>
    <scope>NUCLEOTIDE SEQUENCE</scope>
    <source>
        <strain evidence="2">NBRC 109709</strain>
    </source>
</reference>
<accession>A0A9W7D1C5</accession>
<feature type="domain" description="Reverse transcriptase/retrotransposon-derived protein RNase H-like" evidence="1">
    <location>
        <begin position="171"/>
        <end position="249"/>
    </location>
</feature>
<dbReference type="InterPro" id="IPR051320">
    <property type="entry name" value="Viral_Replic_Matur_Polypro"/>
</dbReference>